<name>A0AAV2EKL7_9ROSI</name>
<evidence type="ECO:0000313" key="1">
    <source>
        <dbReference type="EMBL" id="CAL1386188.1"/>
    </source>
</evidence>
<gene>
    <name evidence="1" type="ORF">LTRI10_LOCUS27270</name>
</gene>
<sequence>MKPKPRRQLGLHHAYVAHDPVQLPLFLLGLNFELFSSSRETEKRETKQNRASKLEKRGIGSFICLVYLLWAREPETKTGYMSFGDSIYSYKKQGFLPNYIKREEEEEERWCL</sequence>
<reference evidence="1 2" key="1">
    <citation type="submission" date="2024-04" db="EMBL/GenBank/DDBJ databases">
        <authorList>
            <person name="Fracassetti M."/>
        </authorList>
    </citation>
    <scope>NUCLEOTIDE SEQUENCE [LARGE SCALE GENOMIC DNA]</scope>
</reference>
<accession>A0AAV2EKL7</accession>
<proteinExistence type="predicted"/>
<dbReference type="AlphaFoldDB" id="A0AAV2EKL7"/>
<organism evidence="1 2">
    <name type="scientific">Linum trigynum</name>
    <dbReference type="NCBI Taxonomy" id="586398"/>
    <lineage>
        <taxon>Eukaryota</taxon>
        <taxon>Viridiplantae</taxon>
        <taxon>Streptophyta</taxon>
        <taxon>Embryophyta</taxon>
        <taxon>Tracheophyta</taxon>
        <taxon>Spermatophyta</taxon>
        <taxon>Magnoliopsida</taxon>
        <taxon>eudicotyledons</taxon>
        <taxon>Gunneridae</taxon>
        <taxon>Pentapetalae</taxon>
        <taxon>rosids</taxon>
        <taxon>fabids</taxon>
        <taxon>Malpighiales</taxon>
        <taxon>Linaceae</taxon>
        <taxon>Linum</taxon>
    </lineage>
</organism>
<keyword evidence="2" id="KW-1185">Reference proteome</keyword>
<protein>
    <submittedName>
        <fullName evidence="1">Uncharacterized protein</fullName>
    </submittedName>
</protein>
<evidence type="ECO:0000313" key="2">
    <source>
        <dbReference type="Proteomes" id="UP001497516"/>
    </source>
</evidence>
<dbReference type="Proteomes" id="UP001497516">
    <property type="component" value="Chromosome 5"/>
</dbReference>
<dbReference type="EMBL" id="OZ034818">
    <property type="protein sequence ID" value="CAL1386188.1"/>
    <property type="molecule type" value="Genomic_DNA"/>
</dbReference>